<keyword evidence="1" id="KW-0175">Coiled coil</keyword>
<proteinExistence type="predicted"/>
<evidence type="ECO:0000259" key="2">
    <source>
        <dbReference type="Pfam" id="PF25298"/>
    </source>
</evidence>
<evidence type="ECO:0000313" key="3">
    <source>
        <dbReference type="EMBL" id="CAB3248192.1"/>
    </source>
</evidence>
<accession>A0A8S1AGC0</accession>
<gene>
    <name evidence="3" type="ORF">APLA_LOCUS11573</name>
</gene>
<name>A0A8S1AGC0_ARCPL</name>
<dbReference type="Proteomes" id="UP000494106">
    <property type="component" value="Unassembled WGS sequence"/>
</dbReference>
<dbReference type="Gene3D" id="1.10.287.1490">
    <property type="match status" value="1"/>
</dbReference>
<evidence type="ECO:0000313" key="4">
    <source>
        <dbReference type="Proteomes" id="UP000494106"/>
    </source>
</evidence>
<keyword evidence="4" id="KW-1185">Reference proteome</keyword>
<dbReference type="InterPro" id="IPR057251">
    <property type="entry name" value="FP_C"/>
</dbReference>
<dbReference type="Pfam" id="PF25298">
    <property type="entry name" value="Baculo_FP_2nd"/>
    <property type="match status" value="1"/>
</dbReference>
<evidence type="ECO:0000256" key="1">
    <source>
        <dbReference type="SAM" id="Coils"/>
    </source>
</evidence>
<dbReference type="EMBL" id="CADEBC010000532">
    <property type="protein sequence ID" value="CAB3248192.1"/>
    <property type="molecule type" value="Genomic_DNA"/>
</dbReference>
<dbReference type="AlphaFoldDB" id="A0A8S1AGC0"/>
<protein>
    <recommendedName>
        <fullName evidence="2">FP protein C-terminal domain-containing protein</fullName>
    </recommendedName>
</protein>
<dbReference type="OrthoDB" id="7442536at2759"/>
<feature type="coiled-coil region" evidence="1">
    <location>
        <begin position="54"/>
        <end position="102"/>
    </location>
</feature>
<sequence>MKGMFSQLVIQQNQQNEKIDSLHSALDEIRSQNSVIRKQNVEIRQQNDEIQKTVIFLSERYDDALLQISNLKEECNNNKKTVKALESKVDYLEKHIKSASLEFKNLPPSIPETRETLTESIKKLGDVINQPVTDANIKNIFRLKGKMGSPGTVMVEFSTEMLKERFLGSAKYYNKQNKDNRLNSYHLSDVGPRQPLYVSEALTAMTKRLYYLAREFIKSSEYEQCWTANGKVYIREKEGRPKYLIRTEEDLVGLRRRM</sequence>
<feature type="domain" description="FP protein C-terminal" evidence="2">
    <location>
        <begin position="203"/>
        <end position="252"/>
    </location>
</feature>
<reference evidence="3 4" key="1">
    <citation type="submission" date="2020-04" db="EMBL/GenBank/DDBJ databases">
        <authorList>
            <person name="Wallbank WR R."/>
            <person name="Pardo Diaz C."/>
            <person name="Kozak K."/>
            <person name="Martin S."/>
            <person name="Jiggins C."/>
            <person name="Moest M."/>
            <person name="Warren A I."/>
            <person name="Byers J.R.P. K."/>
            <person name="Montejo-Kovacevich G."/>
            <person name="Yen C E."/>
        </authorList>
    </citation>
    <scope>NUCLEOTIDE SEQUENCE [LARGE SCALE GENOMIC DNA]</scope>
</reference>
<organism evidence="3 4">
    <name type="scientific">Arctia plantaginis</name>
    <name type="common">Wood tiger moth</name>
    <name type="synonym">Phalaena plantaginis</name>
    <dbReference type="NCBI Taxonomy" id="874455"/>
    <lineage>
        <taxon>Eukaryota</taxon>
        <taxon>Metazoa</taxon>
        <taxon>Ecdysozoa</taxon>
        <taxon>Arthropoda</taxon>
        <taxon>Hexapoda</taxon>
        <taxon>Insecta</taxon>
        <taxon>Pterygota</taxon>
        <taxon>Neoptera</taxon>
        <taxon>Endopterygota</taxon>
        <taxon>Lepidoptera</taxon>
        <taxon>Glossata</taxon>
        <taxon>Ditrysia</taxon>
        <taxon>Noctuoidea</taxon>
        <taxon>Erebidae</taxon>
        <taxon>Arctiinae</taxon>
        <taxon>Arctia</taxon>
    </lineage>
</organism>
<comment type="caution">
    <text evidence="3">The sequence shown here is derived from an EMBL/GenBank/DDBJ whole genome shotgun (WGS) entry which is preliminary data.</text>
</comment>